<dbReference type="InterPro" id="IPR009081">
    <property type="entry name" value="PP-bd_ACP"/>
</dbReference>
<dbReference type="GO" id="GO:0017000">
    <property type="term" value="P:antibiotic biosynthetic process"/>
    <property type="evidence" value="ECO:0007669"/>
    <property type="project" value="UniProtKB-ARBA"/>
</dbReference>
<keyword evidence="5" id="KW-1185">Reference proteome</keyword>
<evidence type="ECO:0000259" key="3">
    <source>
        <dbReference type="PROSITE" id="PS50075"/>
    </source>
</evidence>
<dbReference type="Gene3D" id="3.40.50.1820">
    <property type="entry name" value="alpha/beta hydrolase"/>
    <property type="match status" value="1"/>
</dbReference>
<reference evidence="4" key="1">
    <citation type="journal article" date="2014" name="Int. J. Syst. Evol. Microbiol.">
        <title>Complete genome sequence of Corynebacterium casei LMG S-19264T (=DSM 44701T), isolated from a smear-ripened cheese.</title>
        <authorList>
            <consortium name="US DOE Joint Genome Institute (JGI-PGF)"/>
            <person name="Walter F."/>
            <person name="Albersmeier A."/>
            <person name="Kalinowski J."/>
            <person name="Ruckert C."/>
        </authorList>
    </citation>
    <scope>NUCLEOTIDE SEQUENCE</scope>
    <source>
        <strain evidence="4">JCM 4122</strain>
    </source>
</reference>
<evidence type="ECO:0000256" key="1">
    <source>
        <dbReference type="ARBA" id="ARBA00022450"/>
    </source>
</evidence>
<evidence type="ECO:0000313" key="5">
    <source>
        <dbReference type="Proteomes" id="UP000632849"/>
    </source>
</evidence>
<feature type="domain" description="Carrier" evidence="3">
    <location>
        <begin position="7"/>
        <end position="82"/>
    </location>
</feature>
<gene>
    <name evidence="4" type="ORF">GCM10017667_06280</name>
</gene>
<dbReference type="GO" id="GO:0044550">
    <property type="term" value="P:secondary metabolite biosynthetic process"/>
    <property type="evidence" value="ECO:0007669"/>
    <property type="project" value="TreeGrafter"/>
</dbReference>
<dbReference type="GeneID" id="95663614"/>
<dbReference type="SUPFAM" id="SSF47336">
    <property type="entry name" value="ACP-like"/>
    <property type="match status" value="1"/>
</dbReference>
<dbReference type="Proteomes" id="UP000632849">
    <property type="component" value="Unassembled WGS sequence"/>
</dbReference>
<dbReference type="SMART" id="SM00823">
    <property type="entry name" value="PKS_PP"/>
    <property type="match status" value="1"/>
</dbReference>
<dbReference type="GO" id="GO:0043041">
    <property type="term" value="P:amino acid activation for nonribosomal peptide biosynthetic process"/>
    <property type="evidence" value="ECO:0007669"/>
    <property type="project" value="TreeGrafter"/>
</dbReference>
<dbReference type="InterPro" id="IPR036736">
    <property type="entry name" value="ACP-like_sf"/>
</dbReference>
<dbReference type="InterPro" id="IPR029058">
    <property type="entry name" value="AB_hydrolase_fold"/>
</dbReference>
<accession>A0A919BDT6</accession>
<keyword evidence="1" id="KW-0596">Phosphopantetheine</keyword>
<dbReference type="InterPro" id="IPR020806">
    <property type="entry name" value="PKS_PP-bd"/>
</dbReference>
<dbReference type="PROSITE" id="PS50075">
    <property type="entry name" value="CARRIER"/>
    <property type="match status" value="1"/>
</dbReference>
<proteinExistence type="predicted"/>
<evidence type="ECO:0000256" key="2">
    <source>
        <dbReference type="ARBA" id="ARBA00022553"/>
    </source>
</evidence>
<dbReference type="RefSeq" id="WP_030755983.1">
    <property type="nucleotide sequence ID" value="NZ_BNBE01000001.1"/>
</dbReference>
<dbReference type="PANTHER" id="PTHR45527">
    <property type="entry name" value="NONRIBOSOMAL PEPTIDE SYNTHETASE"/>
    <property type="match status" value="1"/>
</dbReference>
<reference evidence="4" key="2">
    <citation type="submission" date="2020-09" db="EMBL/GenBank/DDBJ databases">
        <authorList>
            <person name="Sun Q."/>
            <person name="Ohkuma M."/>
        </authorList>
    </citation>
    <scope>NUCLEOTIDE SEQUENCE</scope>
    <source>
        <strain evidence="4">JCM 4122</strain>
    </source>
</reference>
<name>A0A919BDT6_STRFL</name>
<dbReference type="AlphaFoldDB" id="A0A919BDT6"/>
<organism evidence="4 5">
    <name type="scientific">Streptomyces filamentosus</name>
    <name type="common">Streptomyces roseosporus</name>
    <dbReference type="NCBI Taxonomy" id="67294"/>
    <lineage>
        <taxon>Bacteria</taxon>
        <taxon>Bacillati</taxon>
        <taxon>Actinomycetota</taxon>
        <taxon>Actinomycetes</taxon>
        <taxon>Kitasatosporales</taxon>
        <taxon>Streptomycetaceae</taxon>
        <taxon>Streptomyces</taxon>
    </lineage>
</organism>
<protein>
    <recommendedName>
        <fullName evidence="3">Carrier domain-containing protein</fullName>
    </recommendedName>
</protein>
<evidence type="ECO:0000313" key="4">
    <source>
        <dbReference type="EMBL" id="GHF81312.1"/>
    </source>
</evidence>
<dbReference type="EMBL" id="BNBE01000001">
    <property type="protein sequence ID" value="GHF81312.1"/>
    <property type="molecule type" value="Genomic_DNA"/>
</dbReference>
<dbReference type="GO" id="GO:0005737">
    <property type="term" value="C:cytoplasm"/>
    <property type="evidence" value="ECO:0007669"/>
    <property type="project" value="TreeGrafter"/>
</dbReference>
<dbReference type="GO" id="GO:0031177">
    <property type="term" value="F:phosphopantetheine binding"/>
    <property type="evidence" value="ECO:0007669"/>
    <property type="project" value="InterPro"/>
</dbReference>
<sequence length="86" mass="9006">MSTQTTTAGAASQDYVAALFARLLNVPAPGPDDDFFVLGGTSLSAMDLIALIEQERGVQLPVRDFYRGTSVAELAATLDQLSEASA</sequence>
<comment type="caution">
    <text evidence="4">The sequence shown here is derived from an EMBL/GenBank/DDBJ whole genome shotgun (WGS) entry which is preliminary data.</text>
</comment>
<dbReference type="PANTHER" id="PTHR45527:SF1">
    <property type="entry name" value="FATTY ACID SYNTHASE"/>
    <property type="match status" value="1"/>
</dbReference>
<keyword evidence="2" id="KW-0597">Phosphoprotein</keyword>
<dbReference type="Pfam" id="PF00550">
    <property type="entry name" value="PP-binding"/>
    <property type="match status" value="1"/>
</dbReference>